<protein>
    <recommendedName>
        <fullName evidence="3">YqaJ viral recombinase domain-containing protein</fullName>
    </recommendedName>
</protein>
<evidence type="ECO:0000313" key="2">
    <source>
        <dbReference type="Proteomes" id="UP000316851"/>
    </source>
</evidence>
<dbReference type="Gene3D" id="3.90.320.10">
    <property type="match status" value="1"/>
</dbReference>
<dbReference type="InterPro" id="IPR011604">
    <property type="entry name" value="PDDEXK-like_dom_sf"/>
</dbReference>
<dbReference type="SUPFAM" id="SSF52980">
    <property type="entry name" value="Restriction endonuclease-like"/>
    <property type="match status" value="1"/>
</dbReference>
<evidence type="ECO:0008006" key="3">
    <source>
        <dbReference type="Google" id="ProtNLM"/>
    </source>
</evidence>
<gene>
    <name evidence="1" type="ORF">FJR74_02715</name>
</gene>
<dbReference type="InterPro" id="IPR011335">
    <property type="entry name" value="Restrct_endonuc-II-like"/>
</dbReference>
<proteinExistence type="predicted"/>
<organism evidence="1 2">
    <name type="scientific">Metamycoplasma neophronis</name>
    <dbReference type="NCBI Taxonomy" id="872983"/>
    <lineage>
        <taxon>Bacteria</taxon>
        <taxon>Bacillati</taxon>
        <taxon>Mycoplasmatota</taxon>
        <taxon>Mycoplasmoidales</taxon>
        <taxon>Metamycoplasmataceae</taxon>
        <taxon>Metamycoplasma</taxon>
    </lineage>
</organism>
<feature type="non-terminal residue" evidence="1">
    <location>
        <position position="194"/>
    </location>
</feature>
<dbReference type="Proteomes" id="UP000316851">
    <property type="component" value="Unassembled WGS sequence"/>
</dbReference>
<evidence type="ECO:0000313" key="1">
    <source>
        <dbReference type="EMBL" id="TPR53401.1"/>
    </source>
</evidence>
<dbReference type="EMBL" id="VHHP01000007">
    <property type="protein sequence ID" value="TPR53401.1"/>
    <property type="molecule type" value="Genomic_DNA"/>
</dbReference>
<comment type="caution">
    <text evidence="1">The sequence shown here is derived from an EMBL/GenBank/DDBJ whole genome shotgun (WGS) entry which is preliminary data.</text>
</comment>
<accession>A0ABY2YZD6</accession>
<dbReference type="RefSeq" id="WP_140915002.1">
    <property type="nucleotide sequence ID" value="NZ_VHHP01000007.1"/>
</dbReference>
<reference evidence="1" key="1">
    <citation type="submission" date="2019-06" db="EMBL/GenBank/DDBJ databases">
        <title>Mycoplasma neophronis type strain whole genome sequence.</title>
        <authorList>
            <person name="Spergser J."/>
        </authorList>
    </citation>
    <scope>NUCLEOTIDE SEQUENCE [LARGE SCALE GENOMIC DNA]</scope>
    <source>
        <strain evidence="1">DSM 24097</strain>
    </source>
</reference>
<name>A0ABY2YZD6_9BACT</name>
<keyword evidence="2" id="KW-1185">Reference proteome</keyword>
<sequence>MTAKIKIPRRNFYNKQQYDLDFDNQVLVVKPDLLKSMQAKKPGTFGGFRKMTGSALGNIMELTSFDSQFAAFARLCNFAMPVLDPKYVNAGVVLEPRIVEKIEKSINYKLRRYDAKEFNYDFFKSNELFGGLPDGYCEELNLVIEIKTAGEIKLAQWNEFGVNPSYIKQAQLYTYLMGCEVFSIVACFLKEEDY</sequence>
<dbReference type="NCBIfam" id="NF045870">
    <property type="entry name" value="MAGa7180_fam_nucl"/>
    <property type="match status" value="1"/>
</dbReference>